<accession>A0ABT1QRN5</accession>
<sequence>MHYRAFNRILPGLLLLLVALALSACGGRARPDHIAAPDIPPSFDVTLIADKDGQFDLDGATLSEEDVKGALRYRRDQNNAARTVLLKRGEKQKVTGRHITGLARVGFELKARTFLQEKEGGEITEVRGEAAAK</sequence>
<evidence type="ECO:0000313" key="2">
    <source>
        <dbReference type="Proteomes" id="UP001165498"/>
    </source>
</evidence>
<evidence type="ECO:0008006" key="3">
    <source>
        <dbReference type="Google" id="ProtNLM"/>
    </source>
</evidence>
<evidence type="ECO:0000313" key="1">
    <source>
        <dbReference type="EMBL" id="MCQ4164971.1"/>
    </source>
</evidence>
<organism evidence="1 2">
    <name type="scientific">Tahibacter harae</name>
    <dbReference type="NCBI Taxonomy" id="2963937"/>
    <lineage>
        <taxon>Bacteria</taxon>
        <taxon>Pseudomonadati</taxon>
        <taxon>Pseudomonadota</taxon>
        <taxon>Gammaproteobacteria</taxon>
        <taxon>Lysobacterales</taxon>
        <taxon>Rhodanobacteraceae</taxon>
        <taxon>Tahibacter</taxon>
    </lineage>
</organism>
<name>A0ABT1QRN5_9GAMM</name>
<comment type="caution">
    <text evidence="1">The sequence shown here is derived from an EMBL/GenBank/DDBJ whole genome shotgun (WGS) entry which is preliminary data.</text>
</comment>
<dbReference type="PROSITE" id="PS51257">
    <property type="entry name" value="PROKAR_LIPOPROTEIN"/>
    <property type="match status" value="1"/>
</dbReference>
<keyword evidence="2" id="KW-1185">Reference proteome</keyword>
<dbReference type="EMBL" id="JANFQO010000007">
    <property type="protein sequence ID" value="MCQ4164971.1"/>
    <property type="molecule type" value="Genomic_DNA"/>
</dbReference>
<proteinExistence type="predicted"/>
<protein>
    <recommendedName>
        <fullName evidence="3">Lipoprotein</fullName>
    </recommendedName>
</protein>
<gene>
    <name evidence="1" type="ORF">NM961_09640</name>
</gene>
<reference evidence="1" key="1">
    <citation type="submission" date="2022-07" db="EMBL/GenBank/DDBJ databases">
        <title>Tahibacter sp., a new gammaproteobacterium isolated from the silt sample collected at pig farm.</title>
        <authorList>
            <person name="Chen H."/>
        </authorList>
    </citation>
    <scope>NUCLEOTIDE SEQUENCE</scope>
    <source>
        <strain evidence="1">P2K</strain>
    </source>
</reference>
<dbReference type="Proteomes" id="UP001165498">
    <property type="component" value="Unassembled WGS sequence"/>
</dbReference>
<dbReference type="RefSeq" id="WP_255914006.1">
    <property type="nucleotide sequence ID" value="NZ_JANFQO010000007.1"/>
</dbReference>